<sequence>MTAAPPGPSTARVARWIIAHVWRNRAYVLAFVGMATLGNLLVVAIPWLTGAAFDEVLSAGTDRSRIGVLVLAILGAVLLRGAASLVASGAMEVLAQRLERDARAEFYGVLLHKNLVFHQRQRVGDLMARTTDDVRLLDPMMSPGMAHLFNAFACILLSLFFIGRIEPELLVAPLLFTGGLLVGTRLHARRFNPIASALRRQNGLLNAEVVEALSGIELTKWSGQEEQEARRIQLQAERCRDLMISQGAAQARYLPPLFLGLCLTLAFLHGALRASQGALSVGSFVAYMGLMTTFRGPTQLLLSAVTVIQEGFAGARRVLTVLDEEATGEDKAAGHRARIRGELVFDQVSFSHGGRPILKNVSFRAAPGETVAIVGQAGAGKSTLARLINRTYDVEGGRILIDGCDVRDWALDSLRTGIAVVEQEILLLSDTLHANIGFGLEQQDPHPIQEAARLAQAHGFITGFREGYDTVIGERGVTLSGGQRQRVALARALAVDPAVLILDDATSAVDSATEEQIQRAMREGSRGRTTVLITHRLSQIRRADRIVLLMGGEVHDQGTHDELLGRCDIYRRIFNTSAPREAPALAAGGGGA</sequence>
<feature type="domain" description="ABC transporter" evidence="10">
    <location>
        <begin position="343"/>
        <end position="576"/>
    </location>
</feature>
<dbReference type="InterPro" id="IPR003593">
    <property type="entry name" value="AAA+_ATPase"/>
</dbReference>
<dbReference type="PANTHER" id="PTHR43394:SF1">
    <property type="entry name" value="ATP-BINDING CASSETTE SUB-FAMILY B MEMBER 10, MITOCHONDRIAL"/>
    <property type="match status" value="1"/>
</dbReference>
<dbReference type="EMBL" id="CP003389">
    <property type="protein sequence ID" value="AFE09492.1"/>
    <property type="molecule type" value="Genomic_DNA"/>
</dbReference>
<dbReference type="Gene3D" id="1.20.1560.10">
    <property type="entry name" value="ABC transporter type 1, transmembrane domain"/>
    <property type="match status" value="1"/>
</dbReference>
<evidence type="ECO:0000259" key="10">
    <source>
        <dbReference type="PROSITE" id="PS50893"/>
    </source>
</evidence>
<feature type="transmembrane region" description="Helical" evidence="9">
    <location>
        <begin position="169"/>
        <end position="188"/>
    </location>
</feature>
<dbReference type="SMART" id="SM00382">
    <property type="entry name" value="AAA"/>
    <property type="match status" value="1"/>
</dbReference>
<gene>
    <name evidence="12" type="primary">msbA3</name>
    <name evidence="12" type="ordered locus">COCOR_00672</name>
</gene>
<dbReference type="Pfam" id="PF00005">
    <property type="entry name" value="ABC_tran"/>
    <property type="match status" value="1"/>
</dbReference>
<keyword evidence="7 9" id="KW-1133">Transmembrane helix</keyword>
<dbReference type="PANTHER" id="PTHR43394">
    <property type="entry name" value="ATP-DEPENDENT PERMEASE MDL1, MITOCHONDRIAL"/>
    <property type="match status" value="1"/>
</dbReference>
<dbReference type="eggNOG" id="COG1132">
    <property type="taxonomic scope" value="Bacteria"/>
</dbReference>
<dbReference type="SUPFAM" id="SSF90123">
    <property type="entry name" value="ABC transporter transmembrane region"/>
    <property type="match status" value="1"/>
</dbReference>
<dbReference type="InParanoid" id="H8MG46"/>
<evidence type="ECO:0000256" key="1">
    <source>
        <dbReference type="ARBA" id="ARBA00004651"/>
    </source>
</evidence>
<feature type="transmembrane region" description="Helical" evidence="9">
    <location>
        <begin position="145"/>
        <end position="163"/>
    </location>
</feature>
<dbReference type="GO" id="GO:0005886">
    <property type="term" value="C:plasma membrane"/>
    <property type="evidence" value="ECO:0007669"/>
    <property type="project" value="UniProtKB-SubCell"/>
</dbReference>
<evidence type="ECO:0000256" key="3">
    <source>
        <dbReference type="ARBA" id="ARBA00022475"/>
    </source>
</evidence>
<feature type="transmembrane region" description="Helical" evidence="9">
    <location>
        <begin position="26"/>
        <end position="48"/>
    </location>
</feature>
<evidence type="ECO:0000256" key="4">
    <source>
        <dbReference type="ARBA" id="ARBA00022692"/>
    </source>
</evidence>
<keyword evidence="8 9" id="KW-0472">Membrane</keyword>
<dbReference type="InterPro" id="IPR039421">
    <property type="entry name" value="Type_1_exporter"/>
</dbReference>
<dbReference type="PROSITE" id="PS50893">
    <property type="entry name" value="ABC_TRANSPORTER_2"/>
    <property type="match status" value="1"/>
</dbReference>
<reference evidence="13" key="2">
    <citation type="submission" date="2012-03" db="EMBL/GenBank/DDBJ databases">
        <title>Genome sequence of the fruiting myxobacterium Corallococcus coralloides DSM 2259.</title>
        <authorList>
            <person name="Huntley S."/>
            <person name="Zhang Y."/>
            <person name="Treuner-Lange A."/>
            <person name="Sensen C.W."/>
            <person name="Sogaard-Andersen L."/>
        </authorList>
    </citation>
    <scope>NUCLEOTIDE SEQUENCE [LARGE SCALE GENOMIC DNA]</scope>
    <source>
        <strain evidence="13">ATCC 25202 / DSM 2259 / NBRC 100086 / M2</strain>
    </source>
</reference>
<evidence type="ECO:0000256" key="6">
    <source>
        <dbReference type="ARBA" id="ARBA00022840"/>
    </source>
</evidence>
<dbReference type="AlphaFoldDB" id="H8MG46"/>
<dbReference type="HOGENOM" id="CLU_000604_84_4_7"/>
<name>H8MG46_CORCM</name>
<keyword evidence="3" id="KW-1003">Cell membrane</keyword>
<dbReference type="SUPFAM" id="SSF52540">
    <property type="entry name" value="P-loop containing nucleoside triphosphate hydrolases"/>
    <property type="match status" value="1"/>
</dbReference>
<evidence type="ECO:0000256" key="8">
    <source>
        <dbReference type="ARBA" id="ARBA00023136"/>
    </source>
</evidence>
<evidence type="ECO:0000256" key="2">
    <source>
        <dbReference type="ARBA" id="ARBA00022448"/>
    </source>
</evidence>
<dbReference type="Gene3D" id="3.40.50.300">
    <property type="entry name" value="P-loop containing nucleotide triphosphate hydrolases"/>
    <property type="match status" value="1"/>
</dbReference>
<evidence type="ECO:0000256" key="5">
    <source>
        <dbReference type="ARBA" id="ARBA00022741"/>
    </source>
</evidence>
<dbReference type="KEGG" id="ccx:COCOR_00672"/>
<dbReference type="Proteomes" id="UP000007587">
    <property type="component" value="Chromosome"/>
</dbReference>
<dbReference type="STRING" id="1144275.COCOR_00672"/>
<evidence type="ECO:0000313" key="12">
    <source>
        <dbReference type="EMBL" id="AFE09492.1"/>
    </source>
</evidence>
<accession>H8MG46</accession>
<feature type="transmembrane region" description="Helical" evidence="9">
    <location>
        <begin position="68"/>
        <end position="90"/>
    </location>
</feature>
<evidence type="ECO:0000259" key="11">
    <source>
        <dbReference type="PROSITE" id="PS50929"/>
    </source>
</evidence>
<dbReference type="RefSeq" id="WP_014393523.1">
    <property type="nucleotide sequence ID" value="NC_017030.1"/>
</dbReference>
<dbReference type="OrthoDB" id="9760168at2"/>
<protein>
    <submittedName>
        <fullName evidence="12">ABC transporter2C ATP-binding/permease protein</fullName>
    </submittedName>
</protein>
<dbReference type="InterPro" id="IPR027417">
    <property type="entry name" value="P-loop_NTPase"/>
</dbReference>
<evidence type="ECO:0000313" key="13">
    <source>
        <dbReference type="Proteomes" id="UP000007587"/>
    </source>
</evidence>
<keyword evidence="2" id="KW-0813">Transport</keyword>
<proteinExistence type="predicted"/>
<dbReference type="InterPro" id="IPR011527">
    <property type="entry name" value="ABC1_TM_dom"/>
</dbReference>
<keyword evidence="4 9" id="KW-0812">Transmembrane</keyword>
<dbReference type="InterPro" id="IPR017871">
    <property type="entry name" value="ABC_transporter-like_CS"/>
</dbReference>
<dbReference type="InterPro" id="IPR003439">
    <property type="entry name" value="ABC_transporter-like_ATP-bd"/>
</dbReference>
<evidence type="ECO:0000256" key="7">
    <source>
        <dbReference type="ARBA" id="ARBA00022989"/>
    </source>
</evidence>
<reference evidence="12 13" key="1">
    <citation type="journal article" date="2012" name="J. Bacteriol.">
        <title>Complete Genome Sequence of the Fruiting Myxobacterium Corallococcus coralloides DSM 2259.</title>
        <authorList>
            <person name="Huntley S."/>
            <person name="Zhang Y."/>
            <person name="Treuner-Lange A."/>
            <person name="Kneip S."/>
            <person name="Sensen C.W."/>
            <person name="Sogaard-Andersen L."/>
        </authorList>
    </citation>
    <scope>NUCLEOTIDE SEQUENCE [LARGE SCALE GENOMIC DNA]</scope>
    <source>
        <strain evidence="13">ATCC 25202 / DSM 2259 / NBRC 100086 / M2</strain>
    </source>
</reference>
<evidence type="ECO:0000256" key="9">
    <source>
        <dbReference type="SAM" id="Phobius"/>
    </source>
</evidence>
<feature type="domain" description="ABC transmembrane type-1" evidence="11">
    <location>
        <begin position="29"/>
        <end position="310"/>
    </location>
</feature>
<dbReference type="GO" id="GO:0015421">
    <property type="term" value="F:ABC-type oligopeptide transporter activity"/>
    <property type="evidence" value="ECO:0007669"/>
    <property type="project" value="TreeGrafter"/>
</dbReference>
<keyword evidence="6 12" id="KW-0067">ATP-binding</keyword>
<dbReference type="GO" id="GO:0016887">
    <property type="term" value="F:ATP hydrolysis activity"/>
    <property type="evidence" value="ECO:0007669"/>
    <property type="project" value="InterPro"/>
</dbReference>
<organism evidence="12 13">
    <name type="scientific">Corallococcus coralloides (strain ATCC 25202 / DSM 2259 / NBRC 100086 / M2)</name>
    <name type="common">Myxococcus coralloides</name>
    <dbReference type="NCBI Taxonomy" id="1144275"/>
    <lineage>
        <taxon>Bacteria</taxon>
        <taxon>Pseudomonadati</taxon>
        <taxon>Myxococcota</taxon>
        <taxon>Myxococcia</taxon>
        <taxon>Myxococcales</taxon>
        <taxon>Cystobacterineae</taxon>
        <taxon>Myxococcaceae</taxon>
        <taxon>Corallococcus</taxon>
    </lineage>
</organism>
<dbReference type="PROSITE" id="PS50929">
    <property type="entry name" value="ABC_TM1F"/>
    <property type="match status" value="1"/>
</dbReference>
<comment type="subcellular location">
    <subcellularLocation>
        <location evidence="1">Cell membrane</location>
        <topology evidence="1">Multi-pass membrane protein</topology>
    </subcellularLocation>
</comment>
<dbReference type="PROSITE" id="PS00211">
    <property type="entry name" value="ABC_TRANSPORTER_1"/>
    <property type="match status" value="1"/>
</dbReference>
<dbReference type="Pfam" id="PF00664">
    <property type="entry name" value="ABC_membrane"/>
    <property type="match status" value="1"/>
</dbReference>
<keyword evidence="5" id="KW-0547">Nucleotide-binding</keyword>
<dbReference type="InterPro" id="IPR036640">
    <property type="entry name" value="ABC1_TM_sf"/>
</dbReference>
<dbReference type="FunFam" id="3.40.50.300:FF:000221">
    <property type="entry name" value="Multidrug ABC transporter ATP-binding protein"/>
    <property type="match status" value="1"/>
</dbReference>
<keyword evidence="13" id="KW-1185">Reference proteome</keyword>
<dbReference type="CDD" id="cd07346">
    <property type="entry name" value="ABC_6TM_exporters"/>
    <property type="match status" value="1"/>
</dbReference>
<dbReference type="GO" id="GO:0005524">
    <property type="term" value="F:ATP binding"/>
    <property type="evidence" value="ECO:0007669"/>
    <property type="project" value="UniProtKB-KW"/>
</dbReference>